<protein>
    <recommendedName>
        <fullName evidence="6">DNA2/NAM7 helicase-like C-terminal domain-containing protein</fullName>
    </recommendedName>
</protein>
<evidence type="ECO:0000259" key="2">
    <source>
        <dbReference type="Pfam" id="PF13086"/>
    </source>
</evidence>
<proteinExistence type="predicted"/>
<dbReference type="CDD" id="cd18808">
    <property type="entry name" value="SF1_C_Upf1"/>
    <property type="match status" value="1"/>
</dbReference>
<evidence type="ECO:0000256" key="1">
    <source>
        <dbReference type="ARBA" id="ARBA00022806"/>
    </source>
</evidence>
<keyword evidence="1" id="KW-0378">Hydrolase</keyword>
<comment type="caution">
    <text evidence="4">The sequence shown here is derived from an EMBL/GenBank/DDBJ whole genome shotgun (WGS) entry which is preliminary data.</text>
</comment>
<keyword evidence="1" id="KW-0547">Nucleotide-binding</keyword>
<keyword evidence="5" id="KW-1185">Reference proteome</keyword>
<gene>
    <name evidence="4" type="ORF">MKZ38_000767</name>
</gene>
<dbReference type="GO" id="GO:0031048">
    <property type="term" value="P:regulatory ncRNA-mediated heterochromatin formation"/>
    <property type="evidence" value="ECO:0007669"/>
    <property type="project" value="TreeGrafter"/>
</dbReference>
<dbReference type="GO" id="GO:0004386">
    <property type="term" value="F:helicase activity"/>
    <property type="evidence" value="ECO:0007669"/>
    <property type="project" value="InterPro"/>
</dbReference>
<name>A0AAD5RFH6_9PEZI</name>
<dbReference type="AlphaFoldDB" id="A0AAD5RFH6"/>
<keyword evidence="1" id="KW-0347">Helicase</keyword>
<feature type="domain" description="DNA2/NAM7 helicase helicase" evidence="2">
    <location>
        <begin position="215"/>
        <end position="397"/>
    </location>
</feature>
<evidence type="ECO:0000313" key="5">
    <source>
        <dbReference type="Proteomes" id="UP001201980"/>
    </source>
</evidence>
<dbReference type="Gene3D" id="3.40.50.300">
    <property type="entry name" value="P-loop containing nucleotide triphosphate hydrolases"/>
    <property type="match status" value="2"/>
</dbReference>
<dbReference type="PANTHER" id="PTHR10887">
    <property type="entry name" value="DNA2/NAM7 HELICASE FAMILY"/>
    <property type="match status" value="1"/>
</dbReference>
<dbReference type="InterPro" id="IPR045055">
    <property type="entry name" value="DNA2/NAM7-like"/>
</dbReference>
<dbReference type="Pfam" id="PF13086">
    <property type="entry name" value="AAA_11"/>
    <property type="match status" value="1"/>
</dbReference>
<reference evidence="4" key="1">
    <citation type="submission" date="2022-07" db="EMBL/GenBank/DDBJ databases">
        <title>Draft genome sequence of Zalerion maritima ATCC 34329, a (micro)plastics degrading marine fungus.</title>
        <authorList>
            <person name="Paco A."/>
            <person name="Goncalves M.F.M."/>
            <person name="Rocha-Santos T.A.P."/>
            <person name="Alves A."/>
        </authorList>
    </citation>
    <scope>NUCLEOTIDE SEQUENCE</scope>
    <source>
        <strain evidence="4">ATCC 34329</strain>
    </source>
</reference>
<dbReference type="InterPro" id="IPR041679">
    <property type="entry name" value="DNA2/NAM7-like_C"/>
</dbReference>
<evidence type="ECO:0008006" key="6">
    <source>
        <dbReference type="Google" id="ProtNLM"/>
    </source>
</evidence>
<sequence length="554" mass="62025">MAQPWREDRCGSPSRCLKARHDNDYIDISQIRIFPTAEEIASQCPEFLPSIDFSSPHFLVDPLKRYIDSNYRLLRHDIFGPVKELLRRTVPSLDQKLPSSARNVYCAGVEGLLVNLPEIISATFKPVLERLQRISQTGGLRFQHWILPILAGQTRMPPPAYARRTGFQFYLESIAKPILANLVISPMVSANDMGVTSKLESCTELDPGQYQGLVAALTREFTLIQGPPGTGESYLGVQLVRILLRSKSEAHLGPIIIICFTNHALDQFLERLIEVGVHNVVRIGSQSQSQTLCDKILEGSRNSTPKTRLENATIAKAYSQLDLTVRSIEGSLSEMRKVRNGETWGKQFQAALAGKLVGKLDQAESLRQTLDEVHQGVDCRALLTADVIGITATGLAKATKMLQRMHDNGYWLNHPYLEDDQDDGNGRSCSNEWEVQMAKALVGHIIRQGAYDSADIAVLTPYTRQLRKMRAAMRTEFEVLLSVRDEVELVRDGLETKVDGSRSRRPRGLRLLTVDNFQGEEAKIVVILLVRSNLQKTVGFLFTINRINVLLSRA</sequence>
<dbReference type="Pfam" id="PF13087">
    <property type="entry name" value="AAA_12"/>
    <property type="match status" value="1"/>
</dbReference>
<dbReference type="InterPro" id="IPR027417">
    <property type="entry name" value="P-loop_NTPase"/>
</dbReference>
<dbReference type="InterPro" id="IPR041677">
    <property type="entry name" value="DNA2/NAM7_AAA_11"/>
</dbReference>
<accession>A0AAD5RFH6</accession>
<dbReference type="GO" id="GO:0031380">
    <property type="term" value="C:nuclear RNA-directed RNA polymerase complex"/>
    <property type="evidence" value="ECO:0007669"/>
    <property type="project" value="TreeGrafter"/>
</dbReference>
<organism evidence="4 5">
    <name type="scientific">Zalerion maritima</name>
    <dbReference type="NCBI Taxonomy" id="339359"/>
    <lineage>
        <taxon>Eukaryota</taxon>
        <taxon>Fungi</taxon>
        <taxon>Dikarya</taxon>
        <taxon>Ascomycota</taxon>
        <taxon>Pezizomycotina</taxon>
        <taxon>Sordariomycetes</taxon>
        <taxon>Lulworthiomycetidae</taxon>
        <taxon>Lulworthiales</taxon>
        <taxon>Lulworthiaceae</taxon>
        <taxon>Zalerion</taxon>
    </lineage>
</organism>
<dbReference type="SUPFAM" id="SSF52540">
    <property type="entry name" value="P-loop containing nucleoside triphosphate hydrolases"/>
    <property type="match status" value="1"/>
</dbReference>
<keyword evidence="1" id="KW-0067">ATP-binding</keyword>
<feature type="domain" description="DNA2/NAM7 helicase-like C-terminal" evidence="3">
    <location>
        <begin position="410"/>
        <end position="554"/>
    </location>
</feature>
<dbReference type="EMBL" id="JAKWBI020001180">
    <property type="protein sequence ID" value="KAJ2891191.1"/>
    <property type="molecule type" value="Genomic_DNA"/>
</dbReference>
<dbReference type="PANTHER" id="PTHR10887:SF445">
    <property type="entry name" value="NFX1-TYPE ZINC FINGER-CONTAINING PROTEIN 1"/>
    <property type="match status" value="1"/>
</dbReference>
<evidence type="ECO:0000259" key="3">
    <source>
        <dbReference type="Pfam" id="PF13087"/>
    </source>
</evidence>
<dbReference type="Proteomes" id="UP001201980">
    <property type="component" value="Unassembled WGS sequence"/>
</dbReference>
<dbReference type="InterPro" id="IPR047187">
    <property type="entry name" value="SF1_C_Upf1"/>
</dbReference>
<evidence type="ECO:0000313" key="4">
    <source>
        <dbReference type="EMBL" id="KAJ2891191.1"/>
    </source>
</evidence>